<keyword evidence="1" id="KW-0732">Signal</keyword>
<evidence type="ECO:0008006" key="4">
    <source>
        <dbReference type="Google" id="ProtNLM"/>
    </source>
</evidence>
<dbReference type="EMBL" id="JBAHYK010000781">
    <property type="protein sequence ID" value="KAL0571365.1"/>
    <property type="molecule type" value="Genomic_DNA"/>
</dbReference>
<proteinExistence type="predicted"/>
<organism evidence="2 3">
    <name type="scientific">Marasmius crinis-equi</name>
    <dbReference type="NCBI Taxonomy" id="585013"/>
    <lineage>
        <taxon>Eukaryota</taxon>
        <taxon>Fungi</taxon>
        <taxon>Dikarya</taxon>
        <taxon>Basidiomycota</taxon>
        <taxon>Agaricomycotina</taxon>
        <taxon>Agaricomycetes</taxon>
        <taxon>Agaricomycetidae</taxon>
        <taxon>Agaricales</taxon>
        <taxon>Marasmiineae</taxon>
        <taxon>Marasmiaceae</taxon>
        <taxon>Marasmius</taxon>
    </lineage>
</organism>
<reference evidence="2 3" key="1">
    <citation type="submission" date="2024-02" db="EMBL/GenBank/DDBJ databases">
        <title>A draft genome for the cacao thread blight pathogen Marasmius crinis-equi.</title>
        <authorList>
            <person name="Cohen S.P."/>
            <person name="Baruah I.K."/>
            <person name="Amoako-Attah I."/>
            <person name="Bukari Y."/>
            <person name="Meinhardt L.W."/>
            <person name="Bailey B.A."/>
        </authorList>
    </citation>
    <scope>NUCLEOTIDE SEQUENCE [LARGE SCALE GENOMIC DNA]</scope>
    <source>
        <strain evidence="2 3">GH-76</strain>
    </source>
</reference>
<evidence type="ECO:0000256" key="1">
    <source>
        <dbReference type="SAM" id="SignalP"/>
    </source>
</evidence>
<protein>
    <recommendedName>
        <fullName evidence="4">Ser-Thr-rich glycosyl-phosphatidyl-inositol-anchored membrane family-domain-containing protein</fullName>
    </recommendedName>
</protein>
<dbReference type="Proteomes" id="UP001465976">
    <property type="component" value="Unassembled WGS sequence"/>
</dbReference>
<keyword evidence="3" id="KW-1185">Reference proteome</keyword>
<evidence type="ECO:0000313" key="3">
    <source>
        <dbReference type="Proteomes" id="UP001465976"/>
    </source>
</evidence>
<sequence length="133" mass="14863">MLYKSLLATAFAVLVTEVSAATILPRVRWNPPILSPNETTVWRIGDLVNVTWDLSEIPQDLTEFTGTIQLNNEKGPLADIGFLSEGFDLRVGFAEVDVPWYDVPPGKNYSITLFGDSGNRSPQFEIIAREEYD</sequence>
<accession>A0ABR3F7Y0</accession>
<name>A0ABR3F7Y0_9AGAR</name>
<feature type="signal peptide" evidence="1">
    <location>
        <begin position="1"/>
        <end position="20"/>
    </location>
</feature>
<evidence type="ECO:0000313" key="2">
    <source>
        <dbReference type="EMBL" id="KAL0571365.1"/>
    </source>
</evidence>
<feature type="chain" id="PRO_5047090011" description="Ser-Thr-rich glycosyl-phosphatidyl-inositol-anchored membrane family-domain-containing protein" evidence="1">
    <location>
        <begin position="21"/>
        <end position="133"/>
    </location>
</feature>
<gene>
    <name evidence="2" type="ORF">V5O48_010603</name>
</gene>
<comment type="caution">
    <text evidence="2">The sequence shown here is derived from an EMBL/GenBank/DDBJ whole genome shotgun (WGS) entry which is preliminary data.</text>
</comment>